<evidence type="ECO:0000259" key="2">
    <source>
        <dbReference type="PROSITE" id="PS50405"/>
    </source>
</evidence>
<dbReference type="SFLD" id="SFLDG00358">
    <property type="entry name" value="Main_(cytGST)"/>
    <property type="match status" value="1"/>
</dbReference>
<dbReference type="InterPro" id="IPR010987">
    <property type="entry name" value="Glutathione-S-Trfase_C-like"/>
</dbReference>
<feature type="domain" description="GST C-terminal" evidence="2">
    <location>
        <begin position="109"/>
        <end position="238"/>
    </location>
</feature>
<dbReference type="SUPFAM" id="SSF52833">
    <property type="entry name" value="Thioredoxin-like"/>
    <property type="match status" value="1"/>
</dbReference>
<dbReference type="InterPro" id="IPR050983">
    <property type="entry name" value="GST_Omega/HSP26"/>
</dbReference>
<dbReference type="InterPro" id="IPR040079">
    <property type="entry name" value="Glutathione_S-Trfase"/>
</dbReference>
<evidence type="ECO:0008006" key="5">
    <source>
        <dbReference type="Google" id="ProtNLM"/>
    </source>
</evidence>
<evidence type="ECO:0000259" key="1">
    <source>
        <dbReference type="PROSITE" id="PS50404"/>
    </source>
</evidence>
<dbReference type="Gene3D" id="1.20.1050.10">
    <property type="match status" value="1"/>
</dbReference>
<protein>
    <recommendedName>
        <fullName evidence="5">GST N-terminal domain-containing protein</fullName>
    </recommendedName>
</protein>
<dbReference type="InterPro" id="IPR036282">
    <property type="entry name" value="Glutathione-S-Trfase_C_sf"/>
</dbReference>
<dbReference type="InterPro" id="IPR004045">
    <property type="entry name" value="Glutathione_S-Trfase_N"/>
</dbReference>
<reference evidence="3 4" key="1">
    <citation type="journal article" date="2015" name="Front. Microbiol.">
        <title>Genome sequence of the plant growth promoting endophytic yeast Rhodotorula graminis WP1.</title>
        <authorList>
            <person name="Firrincieli A."/>
            <person name="Otillar R."/>
            <person name="Salamov A."/>
            <person name="Schmutz J."/>
            <person name="Khan Z."/>
            <person name="Redman R.S."/>
            <person name="Fleck N.D."/>
            <person name="Lindquist E."/>
            <person name="Grigoriev I.V."/>
            <person name="Doty S.L."/>
        </authorList>
    </citation>
    <scope>NUCLEOTIDE SEQUENCE [LARGE SCALE GENOMIC DNA]</scope>
    <source>
        <strain evidence="3 4">WP1</strain>
    </source>
</reference>
<name>A0A194SG87_RHOGW</name>
<evidence type="ECO:0000313" key="4">
    <source>
        <dbReference type="Proteomes" id="UP000053890"/>
    </source>
</evidence>
<feature type="domain" description="GST N-terminal" evidence="1">
    <location>
        <begin position="25"/>
        <end position="103"/>
    </location>
</feature>
<evidence type="ECO:0000313" key="3">
    <source>
        <dbReference type="EMBL" id="KPV78671.1"/>
    </source>
</evidence>
<sequence>MPDKIDPPHATGAAEDTVKKHSQPHDLVFHAGWFCPFVQRVWIALEEKGLKYEYREVNPYQKEPHFLAINPKGLVPALEHHDKALYESLVLLEYLDDAFPSPRSLRPTDPHELGLVRLAVQHISNVVVPAFYRYVQAQEPEKQRDGHDAFVAALRDVQAQWFVGEGAPWARGDHFGWVEAVLGPWVARFALLEQHRGFSASDVGDEFAMWAQRVLERPSVKATSSLPENYESVYRRYFEDTAESEVAKATRKGEWLK</sequence>
<dbReference type="GeneID" id="28972451"/>
<dbReference type="OrthoDB" id="4951845at2759"/>
<dbReference type="Proteomes" id="UP000053890">
    <property type="component" value="Unassembled WGS sequence"/>
</dbReference>
<dbReference type="Gene3D" id="3.40.30.10">
    <property type="entry name" value="Glutaredoxin"/>
    <property type="match status" value="1"/>
</dbReference>
<organism evidence="3 4">
    <name type="scientific">Rhodotorula graminis (strain WP1)</name>
    <dbReference type="NCBI Taxonomy" id="578459"/>
    <lineage>
        <taxon>Eukaryota</taxon>
        <taxon>Fungi</taxon>
        <taxon>Dikarya</taxon>
        <taxon>Basidiomycota</taxon>
        <taxon>Pucciniomycotina</taxon>
        <taxon>Microbotryomycetes</taxon>
        <taxon>Sporidiobolales</taxon>
        <taxon>Sporidiobolaceae</taxon>
        <taxon>Rhodotorula</taxon>
    </lineage>
</organism>
<dbReference type="GO" id="GO:0005737">
    <property type="term" value="C:cytoplasm"/>
    <property type="evidence" value="ECO:0007669"/>
    <property type="project" value="TreeGrafter"/>
</dbReference>
<dbReference type="RefSeq" id="XP_018274720.1">
    <property type="nucleotide sequence ID" value="XM_018412002.1"/>
</dbReference>
<dbReference type="CDD" id="cd00570">
    <property type="entry name" value="GST_N_family"/>
    <property type="match status" value="1"/>
</dbReference>
<dbReference type="SFLD" id="SFLDS00019">
    <property type="entry name" value="Glutathione_Transferase_(cytos"/>
    <property type="match status" value="1"/>
</dbReference>
<accession>A0A194SG87</accession>
<dbReference type="SUPFAM" id="SSF47616">
    <property type="entry name" value="GST C-terminal domain-like"/>
    <property type="match status" value="1"/>
</dbReference>
<keyword evidence="4" id="KW-1185">Reference proteome</keyword>
<dbReference type="PROSITE" id="PS50404">
    <property type="entry name" value="GST_NTER"/>
    <property type="match status" value="1"/>
</dbReference>
<dbReference type="AlphaFoldDB" id="A0A194SG87"/>
<dbReference type="PANTHER" id="PTHR43968:SF6">
    <property type="entry name" value="GLUTATHIONE S-TRANSFERASE OMEGA"/>
    <property type="match status" value="1"/>
</dbReference>
<dbReference type="STRING" id="578459.A0A194SG87"/>
<dbReference type="OMA" id="PDADIHP"/>
<dbReference type="PROSITE" id="PS50405">
    <property type="entry name" value="GST_CTER"/>
    <property type="match status" value="1"/>
</dbReference>
<dbReference type="Pfam" id="PF13417">
    <property type="entry name" value="GST_N_3"/>
    <property type="match status" value="1"/>
</dbReference>
<dbReference type="InterPro" id="IPR036249">
    <property type="entry name" value="Thioredoxin-like_sf"/>
</dbReference>
<dbReference type="PANTHER" id="PTHR43968">
    <property type="match status" value="1"/>
</dbReference>
<proteinExistence type="predicted"/>
<dbReference type="EMBL" id="KQ474073">
    <property type="protein sequence ID" value="KPV78671.1"/>
    <property type="molecule type" value="Genomic_DNA"/>
</dbReference>
<gene>
    <name evidence="3" type="ORF">RHOBADRAFT_10718</name>
</gene>